<dbReference type="GO" id="GO:0016020">
    <property type="term" value="C:membrane"/>
    <property type="evidence" value="ECO:0007669"/>
    <property type="project" value="GOC"/>
</dbReference>
<feature type="domain" description="Calcineurin-like phosphoesterase" evidence="4">
    <location>
        <begin position="62"/>
        <end position="242"/>
    </location>
</feature>
<dbReference type="CDD" id="cd07385">
    <property type="entry name" value="MPP_YkuE_C"/>
    <property type="match status" value="1"/>
</dbReference>
<dbReference type="PANTHER" id="PTHR31302">
    <property type="entry name" value="TRANSMEMBRANE PROTEIN WITH METALLOPHOSPHOESTERASE DOMAIN-RELATED"/>
    <property type="match status" value="1"/>
</dbReference>
<evidence type="ECO:0000259" key="4">
    <source>
        <dbReference type="Pfam" id="PF00149"/>
    </source>
</evidence>
<dbReference type="EMBL" id="AODD01000007">
    <property type="protein sequence ID" value="EUJ23767.1"/>
    <property type="molecule type" value="Genomic_DNA"/>
</dbReference>
<dbReference type="Pfam" id="PF00149">
    <property type="entry name" value="Metallophos"/>
    <property type="match status" value="1"/>
</dbReference>
<evidence type="ECO:0000256" key="3">
    <source>
        <dbReference type="SAM" id="Phobius"/>
    </source>
</evidence>
<organism evidence="5 6">
    <name type="scientific">Listeria grandensis FSL F6-0971</name>
    <dbReference type="NCBI Taxonomy" id="1265819"/>
    <lineage>
        <taxon>Bacteria</taxon>
        <taxon>Bacillati</taxon>
        <taxon>Bacillota</taxon>
        <taxon>Bacilli</taxon>
        <taxon>Bacillales</taxon>
        <taxon>Listeriaceae</taxon>
        <taxon>Listeria</taxon>
    </lineage>
</organism>
<dbReference type="PANTHER" id="PTHR31302:SF31">
    <property type="entry name" value="PHOSPHODIESTERASE YAEI"/>
    <property type="match status" value="1"/>
</dbReference>
<evidence type="ECO:0000313" key="6">
    <source>
        <dbReference type="Proteomes" id="UP000019253"/>
    </source>
</evidence>
<keyword evidence="3" id="KW-0812">Transmembrane</keyword>
<dbReference type="Gene3D" id="3.60.21.10">
    <property type="match status" value="1"/>
</dbReference>
<comment type="caution">
    <text evidence="5">The sequence shown here is derived from an EMBL/GenBank/DDBJ whole genome shotgun (WGS) entry which is preliminary data.</text>
</comment>
<keyword evidence="6" id="KW-1185">Reference proteome</keyword>
<keyword evidence="3" id="KW-1133">Transmembrane helix</keyword>
<keyword evidence="3" id="KW-0472">Membrane</keyword>
<protein>
    <recommendedName>
        <fullName evidence="4">Calcineurin-like phosphoesterase domain-containing protein</fullName>
    </recommendedName>
</protein>
<dbReference type="InterPro" id="IPR029052">
    <property type="entry name" value="Metallo-depent_PP-like"/>
</dbReference>
<dbReference type="InterPro" id="IPR051158">
    <property type="entry name" value="Metallophosphoesterase_sf"/>
</dbReference>
<accession>W7BCK0</accession>
<dbReference type="STRING" id="1265819.PGRAN_06654"/>
<feature type="transmembrane region" description="Helical" evidence="3">
    <location>
        <begin position="21"/>
        <end position="38"/>
    </location>
</feature>
<name>W7BCK0_9LIST</name>
<keyword evidence="2" id="KW-0378">Hydrolase</keyword>
<evidence type="ECO:0000313" key="5">
    <source>
        <dbReference type="EMBL" id="EUJ23767.1"/>
    </source>
</evidence>
<sequence>MLLCYNEEKDVKGNKSMKNNFLKVTGFAALAFTGYAYWSTKQLRETEYTIASAKIAPELDGFRVLQLSDVHGCTFGRYNHRLIKKIWQLDPDIIVVTGDLLDGDEGINTVITLMRKLARRYPIYYVTGNHEAHSANLEDLLPALAKSGIVYLNNQHVYIERDGKTFALAGIDDPSLQIQKPHDLTLEEEVAREEEIVVAEIKEATAGIPDPIFTFLLSHRPEKWAIYQQAAIDLVCCGHAHGGQIRLPGTQGLYAPQQGLLPKWTAGIHRANGKAMIISRGVGNATIVPRVFNEPELPVITLRHK</sequence>
<evidence type="ECO:0000256" key="1">
    <source>
        <dbReference type="ARBA" id="ARBA00022723"/>
    </source>
</evidence>
<reference evidence="5 6" key="1">
    <citation type="journal article" date="2014" name="Int. J. Syst. Evol. Microbiol.">
        <title>Listeria floridensis sp. nov., Listeria aquatica sp. nov., Listeria cornellensis sp. nov., Listeria riparia sp. nov. and Listeria grandensis sp. nov., from agricultural and natural environments.</title>
        <authorList>
            <person name="den Bakker H.C."/>
            <person name="Warchocki S."/>
            <person name="Wright E.M."/>
            <person name="Allred A.F."/>
            <person name="Ahlstrom C."/>
            <person name="Manuel C.S."/>
            <person name="Stasiewicz M.J."/>
            <person name="Burrell A."/>
            <person name="Roof S."/>
            <person name="Strawn L."/>
            <person name="Fortes E.D."/>
            <person name="Nightingale K.K."/>
            <person name="Kephart D."/>
            <person name="Wiedmann M."/>
        </authorList>
    </citation>
    <scope>NUCLEOTIDE SEQUENCE [LARGE SCALE GENOMIC DNA]</scope>
    <source>
        <strain evidence="6">FSL F6-971</strain>
    </source>
</reference>
<gene>
    <name evidence="5" type="ORF">PGRAN_06654</name>
</gene>
<dbReference type="GO" id="GO:0046872">
    <property type="term" value="F:metal ion binding"/>
    <property type="evidence" value="ECO:0007669"/>
    <property type="project" value="UniProtKB-KW"/>
</dbReference>
<dbReference type="PATRIC" id="fig|1265819.5.peg.1330"/>
<proteinExistence type="predicted"/>
<dbReference type="InterPro" id="IPR004843">
    <property type="entry name" value="Calcineurin-like_PHP"/>
</dbReference>
<dbReference type="Proteomes" id="UP000019253">
    <property type="component" value="Unassembled WGS sequence"/>
</dbReference>
<keyword evidence="1" id="KW-0479">Metal-binding</keyword>
<dbReference type="GO" id="GO:0009245">
    <property type="term" value="P:lipid A biosynthetic process"/>
    <property type="evidence" value="ECO:0007669"/>
    <property type="project" value="TreeGrafter"/>
</dbReference>
<dbReference type="SUPFAM" id="SSF56300">
    <property type="entry name" value="Metallo-dependent phosphatases"/>
    <property type="match status" value="1"/>
</dbReference>
<evidence type="ECO:0000256" key="2">
    <source>
        <dbReference type="ARBA" id="ARBA00022801"/>
    </source>
</evidence>
<dbReference type="GO" id="GO:0008758">
    <property type="term" value="F:UDP-2,3-diacylglucosamine hydrolase activity"/>
    <property type="evidence" value="ECO:0007669"/>
    <property type="project" value="TreeGrafter"/>
</dbReference>
<dbReference type="AlphaFoldDB" id="W7BCK0"/>